<dbReference type="RefSeq" id="WP_344387765.1">
    <property type="nucleotide sequence ID" value="NZ_BAAASJ010000014.1"/>
</dbReference>
<name>A0ABP6CPW1_9ACTN</name>
<evidence type="ECO:0008006" key="4">
    <source>
        <dbReference type="Google" id="ProtNLM"/>
    </source>
</evidence>
<dbReference type="EMBL" id="BAAASJ010000014">
    <property type="protein sequence ID" value="GAA2624345.1"/>
    <property type="molecule type" value="Genomic_DNA"/>
</dbReference>
<sequence>MNYGIFIGYTFTPAWLAKSGKEREQFQQEHIAPVIAKYADRLTVQHYDAEAFSAQPTDFAFVQTEDLRAYYFFIEELRDSPLFADGYAQINVIHVGMADAYRQYEEEVHGDGSDAR</sequence>
<dbReference type="Pfam" id="PF17074">
    <property type="entry name" value="Darcynin"/>
    <property type="match status" value="1"/>
</dbReference>
<proteinExistence type="inferred from homology"/>
<evidence type="ECO:0000256" key="1">
    <source>
        <dbReference type="ARBA" id="ARBA00006869"/>
    </source>
</evidence>
<accession>A0ABP6CPW1</accession>
<gene>
    <name evidence="2" type="ORF">GCM10010307_10450</name>
</gene>
<keyword evidence="3" id="KW-1185">Reference proteome</keyword>
<dbReference type="InterPro" id="IPR031409">
    <property type="entry name" value="Darcynin"/>
</dbReference>
<evidence type="ECO:0000313" key="2">
    <source>
        <dbReference type="EMBL" id="GAA2624345.1"/>
    </source>
</evidence>
<evidence type="ECO:0000313" key="3">
    <source>
        <dbReference type="Proteomes" id="UP001500151"/>
    </source>
</evidence>
<reference evidence="3" key="1">
    <citation type="journal article" date="2019" name="Int. J. Syst. Evol. Microbiol.">
        <title>The Global Catalogue of Microorganisms (GCM) 10K type strain sequencing project: providing services to taxonomists for standard genome sequencing and annotation.</title>
        <authorList>
            <consortium name="The Broad Institute Genomics Platform"/>
            <consortium name="The Broad Institute Genome Sequencing Center for Infectious Disease"/>
            <person name="Wu L."/>
            <person name="Ma J."/>
        </authorList>
    </citation>
    <scope>NUCLEOTIDE SEQUENCE [LARGE SCALE GENOMIC DNA]</scope>
    <source>
        <strain evidence="3">JCM 4524</strain>
    </source>
</reference>
<protein>
    <recommendedName>
        <fullName evidence="4">Darcynin 1</fullName>
    </recommendedName>
</protein>
<organism evidence="2 3">
    <name type="scientific">Streptomyces vastus</name>
    <dbReference type="NCBI Taxonomy" id="285451"/>
    <lineage>
        <taxon>Bacteria</taxon>
        <taxon>Bacillati</taxon>
        <taxon>Actinomycetota</taxon>
        <taxon>Actinomycetes</taxon>
        <taxon>Kitasatosporales</taxon>
        <taxon>Streptomycetaceae</taxon>
        <taxon>Streptomyces</taxon>
    </lineage>
</organism>
<comment type="similarity">
    <text evidence="1">Belongs to the darcynin family.</text>
</comment>
<comment type="caution">
    <text evidence="2">The sequence shown here is derived from an EMBL/GenBank/DDBJ whole genome shotgun (WGS) entry which is preliminary data.</text>
</comment>
<dbReference type="Proteomes" id="UP001500151">
    <property type="component" value="Unassembled WGS sequence"/>
</dbReference>